<sequence>MTYLATFFSHFGAISFRRLCREKGIEVELMPVPRFLSSSCGTCARFSNLEGLRMGTWPEEVERVVALTGENENSYSELYVAQGL</sequence>
<evidence type="ECO:0000313" key="2">
    <source>
        <dbReference type="EMBL" id="KRO03273.1"/>
    </source>
</evidence>
<name>A0ABR5Q5I5_9ACTN</name>
<dbReference type="EMBL" id="JQCP01000001">
    <property type="protein sequence ID" value="KRO03273.1"/>
    <property type="molecule type" value="Genomic_DNA"/>
</dbReference>
<accession>A0ABR5Q5I5</accession>
<reference evidence="2 3" key="1">
    <citation type="journal article" date="2015" name="Genome Announc.">
        <title>Expanding the biotechnology potential of lactobacilli through comparative genomics of 213 strains and associated genera.</title>
        <authorList>
            <person name="Sun Z."/>
            <person name="Harris H.M."/>
            <person name="McCann A."/>
            <person name="Guo C."/>
            <person name="Argimon S."/>
            <person name="Zhang W."/>
            <person name="Yang X."/>
            <person name="Jeffery I.B."/>
            <person name="Cooney J.C."/>
            <person name="Kagawa T.F."/>
            <person name="Liu W."/>
            <person name="Song Y."/>
            <person name="Salvetti E."/>
            <person name="Wrobel A."/>
            <person name="Rasinkangas P."/>
            <person name="Parkhill J."/>
            <person name="Rea M.C."/>
            <person name="O'Sullivan O."/>
            <person name="Ritari J."/>
            <person name="Douillard F.P."/>
            <person name="Paul Ross R."/>
            <person name="Yang R."/>
            <person name="Briner A.E."/>
            <person name="Felis G.E."/>
            <person name="de Vos W.M."/>
            <person name="Barrangou R."/>
            <person name="Klaenhammer T.R."/>
            <person name="Caufield P.W."/>
            <person name="Cui Y."/>
            <person name="Zhang H."/>
            <person name="O'Toole P.W."/>
        </authorList>
    </citation>
    <scope>NUCLEOTIDE SEQUENCE [LARGE SCALE GENOMIC DNA]</scope>
    <source>
        <strain evidence="2 3">DSM 7090</strain>
    </source>
</reference>
<dbReference type="InterPro" id="IPR021778">
    <property type="entry name" value="Se/S_carrier-like"/>
</dbReference>
<proteinExistence type="predicted"/>
<evidence type="ECO:0000259" key="1">
    <source>
        <dbReference type="Pfam" id="PF11823"/>
    </source>
</evidence>
<evidence type="ECO:0000313" key="3">
    <source>
        <dbReference type="Proteomes" id="UP000051927"/>
    </source>
</evidence>
<dbReference type="RefSeq" id="WP_003148401.1">
    <property type="nucleotide sequence ID" value="NZ_JQCP01000001.1"/>
</dbReference>
<comment type="caution">
    <text evidence="2">The sequence shown here is derived from an EMBL/GenBank/DDBJ whole genome shotgun (WGS) entry which is preliminary data.</text>
</comment>
<protein>
    <recommendedName>
        <fullName evidence="1">Putative Se/S carrier protein-like domain-containing protein</fullName>
    </recommendedName>
</protein>
<keyword evidence="3" id="KW-1185">Reference proteome</keyword>
<dbReference type="Proteomes" id="UP000051927">
    <property type="component" value="Unassembled WGS sequence"/>
</dbReference>
<dbReference type="Pfam" id="PF11823">
    <property type="entry name" value="Se_S_carrier"/>
    <property type="match status" value="1"/>
</dbReference>
<gene>
    <name evidence="2" type="ORF">IV60_GL000455</name>
</gene>
<organism evidence="2 3">
    <name type="scientific">Lancefieldella rimae</name>
    <dbReference type="NCBI Taxonomy" id="1383"/>
    <lineage>
        <taxon>Bacteria</taxon>
        <taxon>Bacillati</taxon>
        <taxon>Actinomycetota</taxon>
        <taxon>Coriobacteriia</taxon>
        <taxon>Coriobacteriales</taxon>
        <taxon>Atopobiaceae</taxon>
        <taxon>Lancefieldella</taxon>
    </lineage>
</organism>
<feature type="domain" description="Putative Se/S carrier protein-like" evidence="1">
    <location>
        <begin position="3"/>
        <end position="48"/>
    </location>
</feature>